<dbReference type="AlphaFoldDB" id="I0BLR9"/>
<gene>
    <name evidence="1" type="ORF">B2K_21920</name>
</gene>
<proteinExistence type="predicted"/>
<dbReference type="HOGENOM" id="CLU_1271254_0_0_9"/>
<reference evidence="1 2" key="1">
    <citation type="submission" date="2013-06" db="EMBL/GenBank/DDBJ databases">
        <title>Complete genome sequence of Paenibacillus mucilaginosus K02.</title>
        <authorList>
            <person name="Xiao B."/>
            <person name="Sun L."/>
            <person name="Xiao L."/>
            <person name="Lian B."/>
        </authorList>
    </citation>
    <scope>NUCLEOTIDE SEQUENCE [LARGE SCALE GENOMIC DNA]</scope>
    <source>
        <strain evidence="1 2">K02</strain>
    </source>
</reference>
<protein>
    <submittedName>
        <fullName evidence="1">Uncharacterized protein</fullName>
    </submittedName>
</protein>
<evidence type="ECO:0000313" key="2">
    <source>
        <dbReference type="Proteomes" id="UP000007392"/>
    </source>
</evidence>
<accession>I0BLR9</accession>
<name>I0BLR9_9BACL</name>
<sequence>MDLNAPSLAWYSQLCEDLGFTAASTDYYFRAVQGGSVDGTHPNDAGVDHFARMFFDGAKAIVNADPEAPQAKVLAEVLKGTRAETPYTVPASITSLGPAPNSAYPQPYVTPAAYPLVINHVAVDPNGNIGSMSVTKQGDLTTYGRGIVEVYTAGGVLKGTAYANEQIDNTIEGTQTVTFTTDLTLAANETLKAYVMEFEDKPGYPLTGVQLSDFYTP</sequence>
<dbReference type="PATRIC" id="fig|997761.3.peg.4314"/>
<dbReference type="KEGG" id="pmw:B2K_21920"/>
<evidence type="ECO:0000313" key="1">
    <source>
        <dbReference type="EMBL" id="AFH63316.1"/>
    </source>
</evidence>
<dbReference type="EMBL" id="CP003422">
    <property type="protein sequence ID" value="AFH63316.1"/>
    <property type="molecule type" value="Genomic_DNA"/>
</dbReference>
<dbReference type="Proteomes" id="UP000007392">
    <property type="component" value="Chromosome"/>
</dbReference>
<organism evidence="1 2">
    <name type="scientific">Paenibacillus mucilaginosus K02</name>
    <dbReference type="NCBI Taxonomy" id="997761"/>
    <lineage>
        <taxon>Bacteria</taxon>
        <taxon>Bacillati</taxon>
        <taxon>Bacillota</taxon>
        <taxon>Bacilli</taxon>
        <taxon>Bacillales</taxon>
        <taxon>Paenibacillaceae</taxon>
        <taxon>Paenibacillus</taxon>
    </lineage>
</organism>